<keyword evidence="3" id="KW-1185">Reference proteome</keyword>
<organism evidence="2 3">
    <name type="scientific">Pyxidicoccus parkwayensis</name>
    <dbReference type="NCBI Taxonomy" id="2813578"/>
    <lineage>
        <taxon>Bacteria</taxon>
        <taxon>Pseudomonadati</taxon>
        <taxon>Myxococcota</taxon>
        <taxon>Myxococcia</taxon>
        <taxon>Myxococcales</taxon>
        <taxon>Cystobacterineae</taxon>
        <taxon>Myxococcaceae</taxon>
        <taxon>Pyxidicoccus</taxon>
    </lineage>
</organism>
<accession>A0ABX7P692</accession>
<dbReference type="Proteomes" id="UP000662747">
    <property type="component" value="Chromosome"/>
</dbReference>
<evidence type="ECO:0000313" key="3">
    <source>
        <dbReference type="Proteomes" id="UP000662747"/>
    </source>
</evidence>
<evidence type="ECO:0000313" key="2">
    <source>
        <dbReference type="EMBL" id="QSQ25978.1"/>
    </source>
</evidence>
<sequence>MTEQEAYVKKMEAEKQRLDARIVEAEASADVREAKTEIKEVSGAKKLMDNFRRKLDDIRKRGTEDFEGGKAELRRAYEATDKAVAEMETKVDVVHAGYERKRDAELRTLGAQIDGWQASFSRSRAESTLLTREEFTFLRRSLQNTQAVLKDLMKSKGKDWSRLKKEYEAAWKDLCERSDKIRADTVKSEQPAGDQPPQQG</sequence>
<gene>
    <name evidence="2" type="ORF">JY651_14070</name>
</gene>
<name>A0ABX7P692_9BACT</name>
<proteinExistence type="predicted"/>
<keyword evidence="1" id="KW-0175">Coiled coil</keyword>
<dbReference type="EMBL" id="CP071090">
    <property type="protein sequence ID" value="QSQ25978.1"/>
    <property type="molecule type" value="Genomic_DNA"/>
</dbReference>
<feature type="coiled-coil region" evidence="1">
    <location>
        <begin position="1"/>
        <end position="90"/>
    </location>
</feature>
<dbReference type="RefSeq" id="WP_206727528.1">
    <property type="nucleotide sequence ID" value="NZ_CP071090.1"/>
</dbReference>
<reference evidence="2 3" key="1">
    <citation type="submission" date="2021-02" db="EMBL/GenBank/DDBJ databases">
        <title>De Novo genome assembly of isolated myxobacteria.</title>
        <authorList>
            <person name="Stevens D.C."/>
        </authorList>
    </citation>
    <scope>NUCLEOTIDE SEQUENCE [LARGE SCALE GENOMIC DNA]</scope>
    <source>
        <strain evidence="3">SCPEA02</strain>
    </source>
</reference>
<protein>
    <submittedName>
        <fullName evidence="2">Uncharacterized protein</fullName>
    </submittedName>
</protein>
<evidence type="ECO:0000256" key="1">
    <source>
        <dbReference type="SAM" id="Coils"/>
    </source>
</evidence>